<evidence type="ECO:0000313" key="2">
    <source>
        <dbReference type="EMBL" id="QFZ18401.1"/>
    </source>
</evidence>
<dbReference type="NCBIfam" id="NF006754">
    <property type="entry name" value="PRK09274.1"/>
    <property type="match status" value="1"/>
</dbReference>
<dbReference type="PANTHER" id="PTHR43767:SF1">
    <property type="entry name" value="NONRIBOSOMAL PEPTIDE SYNTHASE PES1 (EUROFUNG)-RELATED"/>
    <property type="match status" value="1"/>
</dbReference>
<dbReference type="InterPro" id="IPR050237">
    <property type="entry name" value="ATP-dep_AMP-bd_enzyme"/>
</dbReference>
<feature type="domain" description="AMP-dependent synthetase/ligase" evidence="1">
    <location>
        <begin position="19"/>
        <end position="402"/>
    </location>
</feature>
<evidence type="ECO:0000259" key="1">
    <source>
        <dbReference type="Pfam" id="PF00501"/>
    </source>
</evidence>
<dbReference type="InterPro" id="IPR020845">
    <property type="entry name" value="AMP-binding_CS"/>
</dbReference>
<dbReference type="OrthoDB" id="812569at2"/>
<reference evidence="3" key="1">
    <citation type="journal article" date="2021" name="Curr. Microbiol.">
        <title>Complete genome of nocamycin-producing strain Saccharothrix syringae NRRL B-16468 reveals the biosynthetic potential for secondary metabolites.</title>
        <authorList>
            <person name="Mo X."/>
            <person name="Yang S."/>
        </authorList>
    </citation>
    <scope>NUCLEOTIDE SEQUENCE [LARGE SCALE GENOMIC DNA]</scope>
    <source>
        <strain evidence="3">ATCC 51364 / DSM 43886 / JCM 6844 / KCTC 9398 / NBRC 14523 / NRRL B-16468 / INA 2240</strain>
    </source>
</reference>
<dbReference type="InterPro" id="IPR000873">
    <property type="entry name" value="AMP-dep_synth/lig_dom"/>
</dbReference>
<dbReference type="KEGG" id="ssyi:EKG83_13730"/>
<gene>
    <name evidence="2" type="ORF">EKG83_13730</name>
</gene>
<proteinExistence type="predicted"/>
<dbReference type="PROSITE" id="PS00455">
    <property type="entry name" value="AMP_BINDING"/>
    <property type="match status" value="1"/>
</dbReference>
<name>A0A5Q0GWT7_SACSY</name>
<dbReference type="Pfam" id="PF00501">
    <property type="entry name" value="AMP-binding"/>
    <property type="match status" value="1"/>
</dbReference>
<dbReference type="InterPro" id="IPR042099">
    <property type="entry name" value="ANL_N_sf"/>
</dbReference>
<sequence length="553" mass="58841">MRSVLSSPDRPTTDFVAVFTEHARRHPDAPVVRQALGRGRYAVVTFRRLVDRADACARALSAAGVGPGTRVCLLVPPGPQLGPLLLALARLGAVLVVVDPGMPPRQLTACLAEAAPEVFIGIPLAHAARTLLRWGRGSVRLPITVGRRWFWGGPTLDRLVAGAPPAAVPQTPDLDAVGAVAFTSGSTGPAKPVEFLGRHLAAQVELIAGVIDLPPGGRWLSTFPPFALAGPLLGLELVVPDVDPVRSATAPPGPLAAEIQRSGVAGMFAAPATLDRLARHCVDRGLVLGTLRLVLSAGASLTPRAARRLRRCLPPDALLYSVYGATECLPVSAIESRELLDGPARAAERGEGTCVGRPLPGNTVRVIRVDDGPIEAWSDDLAVPPGGIGEITVTGPSTSERYPGRERHTALAKIRDGDRVVHRTGDLGRVDEDGRLWFLGRKSQRVRTPRGDLCTEQVEPVADTVPGVRRSALVGVGEPGRQVPVLCVEAERGADRRRITADVLALLATAGVAHVLFHRRFPVDARHRSKIVRERLARWAARRLPAPTPRETP</sequence>
<dbReference type="PANTHER" id="PTHR43767">
    <property type="entry name" value="LONG-CHAIN-FATTY-ACID--COA LIGASE"/>
    <property type="match status" value="1"/>
</dbReference>
<dbReference type="AlphaFoldDB" id="A0A5Q0GWT7"/>
<protein>
    <submittedName>
        <fullName evidence="2">Peptide synthase</fullName>
    </submittedName>
</protein>
<dbReference type="Proteomes" id="UP000325787">
    <property type="component" value="Chromosome"/>
</dbReference>
<dbReference type="EMBL" id="CP034550">
    <property type="protein sequence ID" value="QFZ18401.1"/>
    <property type="molecule type" value="Genomic_DNA"/>
</dbReference>
<accession>A0A5Q0GWT7</accession>
<dbReference type="SUPFAM" id="SSF56801">
    <property type="entry name" value="Acetyl-CoA synthetase-like"/>
    <property type="match status" value="1"/>
</dbReference>
<dbReference type="Gene3D" id="3.40.50.12780">
    <property type="entry name" value="N-terminal domain of ligase-like"/>
    <property type="match status" value="1"/>
</dbReference>
<keyword evidence="3" id="KW-1185">Reference proteome</keyword>
<organism evidence="2 3">
    <name type="scientific">Saccharothrix syringae</name>
    <name type="common">Nocardiopsis syringae</name>
    <dbReference type="NCBI Taxonomy" id="103733"/>
    <lineage>
        <taxon>Bacteria</taxon>
        <taxon>Bacillati</taxon>
        <taxon>Actinomycetota</taxon>
        <taxon>Actinomycetes</taxon>
        <taxon>Pseudonocardiales</taxon>
        <taxon>Pseudonocardiaceae</taxon>
        <taxon>Saccharothrix</taxon>
    </lineage>
</organism>
<evidence type="ECO:0000313" key="3">
    <source>
        <dbReference type="Proteomes" id="UP000325787"/>
    </source>
</evidence>